<proteinExistence type="predicted"/>
<dbReference type="Pfam" id="PF01909">
    <property type="entry name" value="NTP_transf_2"/>
    <property type="match status" value="1"/>
</dbReference>
<evidence type="ECO:0000313" key="3">
    <source>
        <dbReference type="Proteomes" id="UP000199446"/>
    </source>
</evidence>
<reference evidence="3" key="1">
    <citation type="submission" date="2016-10" db="EMBL/GenBank/DDBJ databases">
        <authorList>
            <person name="Varghese N."/>
            <person name="Submissions S."/>
        </authorList>
    </citation>
    <scope>NUCLEOTIDE SEQUENCE [LARGE SCALE GENOMIC DNA]</scope>
    <source>
        <strain evidence="3">CGMCC 1.6992</strain>
    </source>
</reference>
<dbReference type="AlphaFoldDB" id="A0A1G7H314"/>
<organism evidence="2 3">
    <name type="scientific">Thermus arciformis</name>
    <dbReference type="NCBI Taxonomy" id="482827"/>
    <lineage>
        <taxon>Bacteria</taxon>
        <taxon>Thermotogati</taxon>
        <taxon>Deinococcota</taxon>
        <taxon>Deinococci</taxon>
        <taxon>Thermales</taxon>
        <taxon>Thermaceae</taxon>
        <taxon>Thermus</taxon>
    </lineage>
</organism>
<dbReference type="SUPFAM" id="SSF81301">
    <property type="entry name" value="Nucleotidyltransferase"/>
    <property type="match status" value="1"/>
</dbReference>
<dbReference type="EMBL" id="FNBC01000017">
    <property type="protein sequence ID" value="SDE94755.1"/>
    <property type="molecule type" value="Genomic_DNA"/>
</dbReference>
<dbReference type="OrthoDB" id="3826063at2"/>
<dbReference type="CDD" id="cd05403">
    <property type="entry name" value="NT_KNTase_like"/>
    <property type="match status" value="1"/>
</dbReference>
<dbReference type="RefSeq" id="WP_093007304.1">
    <property type="nucleotide sequence ID" value="NZ_FNBC01000017.1"/>
</dbReference>
<accession>A0A1G7H314</accession>
<dbReference type="PANTHER" id="PTHR43449">
    <property type="entry name" value="NUCLEOTIDYLTRANSFERASE"/>
    <property type="match status" value="1"/>
</dbReference>
<dbReference type="Proteomes" id="UP000199446">
    <property type="component" value="Unassembled WGS sequence"/>
</dbReference>
<protein>
    <submittedName>
        <fullName evidence="2">Nucleotidyltransferase domain-containing protein</fullName>
    </submittedName>
</protein>
<gene>
    <name evidence="2" type="ORF">SAMN04488243_11729</name>
</gene>
<keyword evidence="3" id="KW-1185">Reference proteome</keyword>
<dbReference type="GO" id="GO:0016779">
    <property type="term" value="F:nucleotidyltransferase activity"/>
    <property type="evidence" value="ECO:0007669"/>
    <property type="project" value="InterPro"/>
</dbReference>
<evidence type="ECO:0000259" key="1">
    <source>
        <dbReference type="Pfam" id="PF01909"/>
    </source>
</evidence>
<name>A0A1G7H314_9DEIN</name>
<dbReference type="Gene3D" id="3.30.460.10">
    <property type="entry name" value="Beta Polymerase, domain 2"/>
    <property type="match status" value="1"/>
</dbReference>
<dbReference type="InterPro" id="IPR002934">
    <property type="entry name" value="Polymerase_NTP_transf_dom"/>
</dbReference>
<sequence length="122" mass="13509">MTRVFRFDPKARLKEVAEAAKALGERPEVLAVVLFGSLARGEATAFSDADLLVLLRDTPLPFPERLVRYRPEGVRRVEVFPYTLSEAVAGLKGGFGVVPAALREGKLLFEREGAWEALRRLA</sequence>
<evidence type="ECO:0000313" key="2">
    <source>
        <dbReference type="EMBL" id="SDE94755.1"/>
    </source>
</evidence>
<keyword evidence="2" id="KW-0808">Transferase</keyword>
<dbReference type="InterPro" id="IPR043519">
    <property type="entry name" value="NT_sf"/>
</dbReference>
<dbReference type="PANTHER" id="PTHR43449:SF3">
    <property type="entry name" value="POLYMERASE NUCLEOTIDYL TRANSFERASE DOMAIN-CONTAINING PROTEIN"/>
    <property type="match status" value="1"/>
</dbReference>
<feature type="domain" description="Polymerase nucleotidyl transferase" evidence="1">
    <location>
        <begin position="18"/>
        <end position="60"/>
    </location>
</feature>
<dbReference type="STRING" id="482827.SAMN04488243_11729"/>